<evidence type="ECO:0000259" key="1">
    <source>
        <dbReference type="PROSITE" id="PS50883"/>
    </source>
</evidence>
<accession>A0A1X9N5Z2</accession>
<name>A0A1X9N5Z2_9GAMM</name>
<evidence type="ECO:0000313" key="3">
    <source>
        <dbReference type="Proteomes" id="UP000193450"/>
    </source>
</evidence>
<keyword evidence="3" id="KW-1185">Reference proteome</keyword>
<dbReference type="InterPro" id="IPR001633">
    <property type="entry name" value="EAL_dom"/>
</dbReference>
<organism evidence="2 3">
    <name type="scientific">Oceanicoccus sagamiensis</name>
    <dbReference type="NCBI Taxonomy" id="716816"/>
    <lineage>
        <taxon>Bacteria</taxon>
        <taxon>Pseudomonadati</taxon>
        <taxon>Pseudomonadota</taxon>
        <taxon>Gammaproteobacteria</taxon>
        <taxon>Cellvibrionales</taxon>
        <taxon>Spongiibacteraceae</taxon>
        <taxon>Oceanicoccus</taxon>
    </lineage>
</organism>
<protein>
    <recommendedName>
        <fullName evidence="1">EAL domain-containing protein</fullName>
    </recommendedName>
</protein>
<proteinExistence type="predicted"/>
<dbReference type="EMBL" id="CP019343">
    <property type="protein sequence ID" value="ARN73508.1"/>
    <property type="molecule type" value="Genomic_DNA"/>
</dbReference>
<dbReference type="AlphaFoldDB" id="A0A1X9N5Z2"/>
<dbReference type="Pfam" id="PF00563">
    <property type="entry name" value="EAL"/>
    <property type="match status" value="1"/>
</dbReference>
<dbReference type="Gene3D" id="3.20.20.450">
    <property type="entry name" value="EAL domain"/>
    <property type="match status" value="1"/>
</dbReference>
<dbReference type="PANTHER" id="PTHR33121">
    <property type="entry name" value="CYCLIC DI-GMP PHOSPHODIESTERASE PDEF"/>
    <property type="match status" value="1"/>
</dbReference>
<dbReference type="PANTHER" id="PTHR33121:SF70">
    <property type="entry name" value="SIGNALING PROTEIN YKOW"/>
    <property type="match status" value="1"/>
</dbReference>
<dbReference type="PROSITE" id="PS50883">
    <property type="entry name" value="EAL"/>
    <property type="match status" value="1"/>
</dbReference>
<gene>
    <name evidence="2" type="ORF">BST96_04875</name>
</gene>
<dbReference type="STRING" id="716816.BST96_04875"/>
<evidence type="ECO:0000313" key="2">
    <source>
        <dbReference type="EMBL" id="ARN73508.1"/>
    </source>
</evidence>
<reference evidence="2 3" key="1">
    <citation type="submission" date="2016-11" db="EMBL/GenBank/DDBJ databases">
        <title>Trade-off between light-utilization and light-protection in marine flavobacteria.</title>
        <authorList>
            <person name="Kumagai Y."/>
        </authorList>
    </citation>
    <scope>NUCLEOTIDE SEQUENCE [LARGE SCALE GENOMIC DNA]</scope>
    <source>
        <strain evidence="2 3">NBRC 107125</strain>
    </source>
</reference>
<feature type="domain" description="EAL" evidence="1">
    <location>
        <begin position="1"/>
        <end position="123"/>
    </location>
</feature>
<dbReference type="SUPFAM" id="SSF141868">
    <property type="entry name" value="EAL domain-like"/>
    <property type="match status" value="1"/>
</dbReference>
<dbReference type="InterPro" id="IPR035919">
    <property type="entry name" value="EAL_sf"/>
</dbReference>
<sequence>MMQNPDLARQVLNQLNDMGVHISIDDFGTGYSNLSQLKGFPIDRLKIDRSFTSGITDNKQDAAIVKAIIALAHSLNLEVIAEGVETPEQLDYIRELRAEQYQGYLCSKPLSLSEFRAFIATHPTAIDPHNRCQPAIAHNSL</sequence>
<dbReference type="KEGG" id="osg:BST96_04875"/>
<dbReference type="Proteomes" id="UP000193450">
    <property type="component" value="Chromosome"/>
</dbReference>
<dbReference type="GO" id="GO:0071111">
    <property type="term" value="F:cyclic-guanylate-specific phosphodiesterase activity"/>
    <property type="evidence" value="ECO:0007669"/>
    <property type="project" value="InterPro"/>
</dbReference>
<dbReference type="CDD" id="cd01948">
    <property type="entry name" value="EAL"/>
    <property type="match status" value="1"/>
</dbReference>
<dbReference type="InterPro" id="IPR050706">
    <property type="entry name" value="Cyclic-di-GMP_PDE-like"/>
</dbReference>
<dbReference type="SMART" id="SM00052">
    <property type="entry name" value="EAL"/>
    <property type="match status" value="1"/>
</dbReference>